<keyword evidence="3" id="KW-1185">Reference proteome</keyword>
<proteinExistence type="predicted"/>
<dbReference type="EMBL" id="CP139779">
    <property type="protein sequence ID" value="WQB71763.1"/>
    <property type="molecule type" value="Genomic_DNA"/>
</dbReference>
<organism evidence="2 3">
    <name type="scientific">Microbacterium invictum</name>
    <dbReference type="NCBI Taxonomy" id="515415"/>
    <lineage>
        <taxon>Bacteria</taxon>
        <taxon>Bacillati</taxon>
        <taxon>Actinomycetota</taxon>
        <taxon>Actinomycetes</taxon>
        <taxon>Micrococcales</taxon>
        <taxon>Microbacteriaceae</taxon>
        <taxon>Microbacterium</taxon>
    </lineage>
</organism>
<keyword evidence="1" id="KW-1133">Transmembrane helix</keyword>
<evidence type="ECO:0000313" key="2">
    <source>
        <dbReference type="EMBL" id="WQB71763.1"/>
    </source>
</evidence>
<evidence type="ECO:0000256" key="1">
    <source>
        <dbReference type="SAM" id="Phobius"/>
    </source>
</evidence>
<protein>
    <recommendedName>
        <fullName evidence="4">Anti-sigma factor</fullName>
    </recommendedName>
</protein>
<feature type="transmembrane region" description="Helical" evidence="1">
    <location>
        <begin position="102"/>
        <end position="122"/>
    </location>
</feature>
<name>A0ABZ0VFQ1_9MICO</name>
<keyword evidence="1" id="KW-0472">Membrane</keyword>
<dbReference type="RefSeq" id="WP_322411876.1">
    <property type="nucleotide sequence ID" value="NZ_CP139779.1"/>
</dbReference>
<accession>A0ABZ0VFQ1</accession>
<sequence>MRTPDDRIAELMAAALAGELTESEAAEWDALRRRRPEVEEEFRQLAALSSRLREGDVTWTAPRDADALGDRIFRAIDADAAVPSPTSASAATATTVRRARRWITPALAAACLAVGVVIGIAWPEPPGATPSGPPGTLGAIESVDLDGIPADVDIEADLVAHTWGTEAVFEATGLDVGATYDVVLIDESGQEYSAGAMLGSEVPIECRLNAAVLRADAVRIEIRSADDSILAQADLPEA</sequence>
<evidence type="ECO:0008006" key="4">
    <source>
        <dbReference type="Google" id="ProtNLM"/>
    </source>
</evidence>
<gene>
    <name evidence="2" type="ORF">T9R20_07375</name>
</gene>
<evidence type="ECO:0000313" key="3">
    <source>
        <dbReference type="Proteomes" id="UP001324533"/>
    </source>
</evidence>
<keyword evidence="1" id="KW-0812">Transmembrane</keyword>
<reference evidence="2 3" key="1">
    <citation type="submission" date="2023-06" db="EMBL/GenBank/DDBJ databases">
        <title>Rock-solubilizing bacteria, Microbacterium invictum, promotes re-establishment of vegetation in rocky wasteland by accelerating rock bio-weathering and reshaping soil bacterial community.</title>
        <authorList>
            <person name="Liu C."/>
        </authorList>
    </citation>
    <scope>NUCLEOTIDE SEQUENCE [LARGE SCALE GENOMIC DNA]</scope>
    <source>
        <strain evidence="2 3">X-18</strain>
    </source>
</reference>
<dbReference type="Proteomes" id="UP001324533">
    <property type="component" value="Chromosome"/>
</dbReference>